<keyword evidence="3" id="KW-1185">Reference proteome</keyword>
<dbReference type="Pfam" id="PF05225">
    <property type="entry name" value="HTH_psq"/>
    <property type="match status" value="1"/>
</dbReference>
<dbReference type="SUPFAM" id="SSF46689">
    <property type="entry name" value="Homeodomain-like"/>
    <property type="match status" value="1"/>
</dbReference>
<sequence length="49" mass="5366">MDYNVENLRKAVEAVNSGVMSSRQAAIAFGVPRSTVYLAAVKAKTFEKF</sequence>
<dbReference type="Gene3D" id="1.10.10.60">
    <property type="entry name" value="Homeodomain-like"/>
    <property type="match status" value="1"/>
</dbReference>
<comment type="caution">
    <text evidence="2">The sequence shown here is derived from an EMBL/GenBank/DDBJ whole genome shotgun (WGS) entry which is preliminary data.</text>
</comment>
<organism evidence="2 3">
    <name type="scientific">Mytilus galloprovincialis</name>
    <name type="common">Mediterranean mussel</name>
    <dbReference type="NCBI Taxonomy" id="29158"/>
    <lineage>
        <taxon>Eukaryota</taxon>
        <taxon>Metazoa</taxon>
        <taxon>Spiralia</taxon>
        <taxon>Lophotrochozoa</taxon>
        <taxon>Mollusca</taxon>
        <taxon>Bivalvia</taxon>
        <taxon>Autobranchia</taxon>
        <taxon>Pteriomorphia</taxon>
        <taxon>Mytilida</taxon>
        <taxon>Mytiloidea</taxon>
        <taxon>Mytilidae</taxon>
        <taxon>Mytilinae</taxon>
        <taxon>Mytilus</taxon>
    </lineage>
</organism>
<evidence type="ECO:0000313" key="2">
    <source>
        <dbReference type="EMBL" id="VDI43382.1"/>
    </source>
</evidence>
<feature type="domain" description="HTH psq-type" evidence="1">
    <location>
        <begin position="6"/>
        <end position="45"/>
    </location>
</feature>
<dbReference type="OrthoDB" id="71166at2759"/>
<name>A0A8B6F4I3_MYTGA</name>
<dbReference type="EMBL" id="UYJE01006149">
    <property type="protein sequence ID" value="VDI43382.1"/>
    <property type="molecule type" value="Genomic_DNA"/>
</dbReference>
<protein>
    <recommendedName>
        <fullName evidence="1">HTH psq-type domain-containing protein</fullName>
    </recommendedName>
</protein>
<dbReference type="AlphaFoldDB" id="A0A8B6F4I3"/>
<gene>
    <name evidence="2" type="ORF">MGAL_10B047158</name>
</gene>
<dbReference type="GO" id="GO:0003677">
    <property type="term" value="F:DNA binding"/>
    <property type="evidence" value="ECO:0007669"/>
    <property type="project" value="InterPro"/>
</dbReference>
<evidence type="ECO:0000259" key="1">
    <source>
        <dbReference type="Pfam" id="PF05225"/>
    </source>
</evidence>
<accession>A0A8B6F4I3</accession>
<evidence type="ECO:0000313" key="3">
    <source>
        <dbReference type="Proteomes" id="UP000596742"/>
    </source>
</evidence>
<proteinExistence type="predicted"/>
<dbReference type="InterPro" id="IPR009057">
    <property type="entry name" value="Homeodomain-like_sf"/>
</dbReference>
<dbReference type="InterPro" id="IPR007889">
    <property type="entry name" value="HTH_Psq"/>
</dbReference>
<dbReference type="Proteomes" id="UP000596742">
    <property type="component" value="Unassembled WGS sequence"/>
</dbReference>
<reference evidence="2" key="1">
    <citation type="submission" date="2018-11" db="EMBL/GenBank/DDBJ databases">
        <authorList>
            <person name="Alioto T."/>
            <person name="Alioto T."/>
        </authorList>
    </citation>
    <scope>NUCLEOTIDE SEQUENCE</scope>
</reference>